<dbReference type="Proteomes" id="UP000199648">
    <property type="component" value="Unassembled WGS sequence"/>
</dbReference>
<dbReference type="AlphaFoldDB" id="A0A1G5Q8L5"/>
<name>A0A1G5Q8L5_9GAMM</name>
<dbReference type="EMBL" id="FMWD01000004">
    <property type="protein sequence ID" value="SCZ58017.1"/>
    <property type="molecule type" value="Genomic_DNA"/>
</dbReference>
<dbReference type="RefSeq" id="WP_175452486.1">
    <property type="nucleotide sequence ID" value="NZ_FMWD01000004.1"/>
</dbReference>
<protein>
    <submittedName>
        <fullName evidence="1">Uncharacterized protein</fullName>
    </submittedName>
</protein>
<reference evidence="1 2" key="1">
    <citation type="submission" date="2016-10" db="EMBL/GenBank/DDBJ databases">
        <authorList>
            <person name="de Groot N.N."/>
        </authorList>
    </citation>
    <scope>NUCLEOTIDE SEQUENCE [LARGE SCALE GENOMIC DNA]</scope>
    <source>
        <strain evidence="1 2">HLD2</strain>
    </source>
</reference>
<evidence type="ECO:0000313" key="2">
    <source>
        <dbReference type="Proteomes" id="UP000199648"/>
    </source>
</evidence>
<evidence type="ECO:0000313" key="1">
    <source>
        <dbReference type="EMBL" id="SCZ58017.1"/>
    </source>
</evidence>
<organism evidence="1 2">
    <name type="scientific">Thiohalomonas denitrificans</name>
    <dbReference type="NCBI Taxonomy" id="415747"/>
    <lineage>
        <taxon>Bacteria</taxon>
        <taxon>Pseudomonadati</taxon>
        <taxon>Pseudomonadota</taxon>
        <taxon>Gammaproteobacteria</taxon>
        <taxon>Thiohalomonadales</taxon>
        <taxon>Thiohalomonadaceae</taxon>
        <taxon>Thiohalomonas</taxon>
    </lineage>
</organism>
<dbReference type="STRING" id="415747.SAMN03097708_01578"/>
<accession>A0A1G5Q8L5</accession>
<gene>
    <name evidence="1" type="ORF">SAMN03097708_01578</name>
</gene>
<proteinExistence type="predicted"/>
<keyword evidence="2" id="KW-1185">Reference proteome</keyword>
<sequence>MSEKKILLMKAATRSDGFDQRLHKALEELGCDVAECDAADASRALNLLGENRLPVVLK</sequence>